<comment type="similarity">
    <text evidence="2">Belongs to the ROK (NagC/XylR) family.</text>
</comment>
<dbReference type="InterPro" id="IPR000600">
    <property type="entry name" value="ROK"/>
</dbReference>
<dbReference type="SUPFAM" id="SSF53697">
    <property type="entry name" value="SIS domain"/>
    <property type="match status" value="1"/>
</dbReference>
<keyword evidence="10" id="KW-1185">Reference proteome</keyword>
<dbReference type="InterPro" id="IPR000281">
    <property type="entry name" value="HTH_RpiR"/>
</dbReference>
<dbReference type="Gene3D" id="3.40.50.10490">
    <property type="entry name" value="Glucose-6-phosphate isomerase like protein, domain 1"/>
    <property type="match status" value="1"/>
</dbReference>
<dbReference type="Pfam" id="PF01380">
    <property type="entry name" value="SIS"/>
    <property type="match status" value="1"/>
</dbReference>
<dbReference type="CDD" id="cd05013">
    <property type="entry name" value="SIS_RpiR"/>
    <property type="match status" value="1"/>
</dbReference>
<evidence type="ECO:0000313" key="9">
    <source>
        <dbReference type="EMBL" id="MFD1608215.1"/>
    </source>
</evidence>
<sequence>MRNFITFDIGGTLIKYGVITEKGTFLEKNETPTEAHLGGKEVLQKVMKIGDQILDSYEISGVCISTAGQVDSKKGEILYASELIPDYTGMPIKKELEKHFNKPVEVENDVNSVGLAEAWIGKGKNTKSMFCLTVGTGIGGSYVIDNKLHTGHSFSGGEIGYIPMDGKEFQELASTKTLIENVAKIKEIPVDELNGKMIFDAARNGDEVCLKEIDKLVYYLSKGIATIAYIMNPEMIVIGGGITYQKDFLYPLIMKQLEIDLIPAILEKTKIEIAGNLNDAGMIGALRHFLLQESMQSFNRIITLIDSNKHKLTKGETTIATYITQNLDDVPNHTISEMAEKINVSESMITRFCKKLDIGSYSKLRLMAKEAIVGTRFHDIQDPSNLLEVKRNYTNILNEVQTLNEQHDFSPVIEEIISAERILLYGTGEVTAILQQMKYKLLKLGIPVDVFSDRYQMDMSKNLLKRKSLVIGVSLSGYNEEILHMLKAANQNGAFTVGITSQKDSPISKEAGTSFFIPSKDKLDHVISFVNEISTLYVVETFFKELQTLKDDQIIRDIEQNGQVKA</sequence>
<dbReference type="Gene3D" id="3.30.420.40">
    <property type="match status" value="2"/>
</dbReference>
<evidence type="ECO:0000313" key="10">
    <source>
        <dbReference type="Proteomes" id="UP001597221"/>
    </source>
</evidence>
<protein>
    <submittedName>
        <fullName evidence="9">ROK family protein</fullName>
    </submittedName>
</protein>
<feature type="domain" description="SIS" evidence="8">
    <location>
        <begin position="412"/>
        <end position="543"/>
    </location>
</feature>
<dbReference type="InterPro" id="IPR001347">
    <property type="entry name" value="SIS_dom"/>
</dbReference>
<evidence type="ECO:0000259" key="7">
    <source>
        <dbReference type="PROSITE" id="PS51071"/>
    </source>
</evidence>
<dbReference type="InterPro" id="IPR035472">
    <property type="entry name" value="RpiR-like_SIS"/>
</dbReference>
<dbReference type="RefSeq" id="WP_379597536.1">
    <property type="nucleotide sequence ID" value="NZ_JBHUDE010000048.1"/>
</dbReference>
<dbReference type="EMBL" id="JBHUDE010000048">
    <property type="protein sequence ID" value="MFD1608215.1"/>
    <property type="molecule type" value="Genomic_DNA"/>
</dbReference>
<dbReference type="PANTHER" id="PTHR18964:SF165">
    <property type="entry name" value="BETA-GLUCOSIDE KINASE"/>
    <property type="match status" value="1"/>
</dbReference>
<dbReference type="Pfam" id="PF00480">
    <property type="entry name" value="ROK"/>
    <property type="match status" value="1"/>
</dbReference>
<dbReference type="PROSITE" id="PS51464">
    <property type="entry name" value="SIS"/>
    <property type="match status" value="1"/>
</dbReference>
<dbReference type="SUPFAM" id="SSF46689">
    <property type="entry name" value="Homeodomain-like"/>
    <property type="match status" value="1"/>
</dbReference>
<dbReference type="CDD" id="cd24068">
    <property type="entry name" value="ASKHA_NBD_ROK_FnNanK-like"/>
    <property type="match status" value="1"/>
</dbReference>
<keyword evidence="3" id="KW-0119">Carbohydrate metabolism</keyword>
<dbReference type="Gene3D" id="1.10.10.10">
    <property type="entry name" value="Winged helix-like DNA-binding domain superfamily/Winged helix DNA-binding domain"/>
    <property type="match status" value="1"/>
</dbReference>
<evidence type="ECO:0000256" key="3">
    <source>
        <dbReference type="ARBA" id="ARBA00022629"/>
    </source>
</evidence>
<dbReference type="PROSITE" id="PS51071">
    <property type="entry name" value="HTH_RPIR"/>
    <property type="match status" value="1"/>
</dbReference>
<keyword evidence="4" id="KW-0805">Transcription regulation</keyword>
<dbReference type="PANTHER" id="PTHR18964">
    <property type="entry name" value="ROK (REPRESSOR, ORF, KINASE) FAMILY"/>
    <property type="match status" value="1"/>
</dbReference>
<evidence type="ECO:0000256" key="6">
    <source>
        <dbReference type="ARBA" id="ARBA00023163"/>
    </source>
</evidence>
<comment type="caution">
    <text evidence="9">The sequence shown here is derived from an EMBL/GenBank/DDBJ whole genome shotgun (WGS) entry which is preliminary data.</text>
</comment>
<dbReference type="InterPro" id="IPR009057">
    <property type="entry name" value="Homeodomain-like_sf"/>
</dbReference>
<dbReference type="SUPFAM" id="SSF53067">
    <property type="entry name" value="Actin-like ATPase domain"/>
    <property type="match status" value="1"/>
</dbReference>
<feature type="domain" description="HTH rpiR-type" evidence="7">
    <location>
        <begin position="299"/>
        <end position="375"/>
    </location>
</feature>
<comment type="function">
    <text evidence="1">Transcriptional repressor of xylose-utilizing enzymes.</text>
</comment>
<dbReference type="Pfam" id="PF01418">
    <property type="entry name" value="HTH_6"/>
    <property type="match status" value="1"/>
</dbReference>
<dbReference type="InterPro" id="IPR043129">
    <property type="entry name" value="ATPase_NBD"/>
</dbReference>
<keyword evidence="5" id="KW-0238">DNA-binding</keyword>
<proteinExistence type="inferred from homology"/>
<organism evidence="9 10">
    <name type="scientific">Oceanobacillus luteolus</name>
    <dbReference type="NCBI Taxonomy" id="1274358"/>
    <lineage>
        <taxon>Bacteria</taxon>
        <taxon>Bacillati</taxon>
        <taxon>Bacillota</taxon>
        <taxon>Bacilli</taxon>
        <taxon>Bacillales</taxon>
        <taxon>Bacillaceae</taxon>
        <taxon>Oceanobacillus</taxon>
    </lineage>
</organism>
<keyword evidence="6" id="KW-0804">Transcription</keyword>
<dbReference type="InterPro" id="IPR046348">
    <property type="entry name" value="SIS_dom_sf"/>
</dbReference>
<dbReference type="InterPro" id="IPR036388">
    <property type="entry name" value="WH-like_DNA-bd_sf"/>
</dbReference>
<dbReference type="Proteomes" id="UP001597221">
    <property type="component" value="Unassembled WGS sequence"/>
</dbReference>
<evidence type="ECO:0000259" key="8">
    <source>
        <dbReference type="PROSITE" id="PS51464"/>
    </source>
</evidence>
<evidence type="ECO:0000256" key="1">
    <source>
        <dbReference type="ARBA" id="ARBA00002486"/>
    </source>
</evidence>
<accession>A0ABW4HSA1</accession>
<keyword evidence="3" id="KW-0859">Xylose metabolism</keyword>
<gene>
    <name evidence="9" type="ORF">ACFSBH_11160</name>
</gene>
<reference evidence="10" key="1">
    <citation type="journal article" date="2019" name="Int. J. Syst. Evol. Microbiol.">
        <title>The Global Catalogue of Microorganisms (GCM) 10K type strain sequencing project: providing services to taxonomists for standard genome sequencing and annotation.</title>
        <authorList>
            <consortium name="The Broad Institute Genomics Platform"/>
            <consortium name="The Broad Institute Genome Sequencing Center for Infectious Disease"/>
            <person name="Wu L."/>
            <person name="Ma J."/>
        </authorList>
    </citation>
    <scope>NUCLEOTIDE SEQUENCE [LARGE SCALE GENOMIC DNA]</scope>
    <source>
        <strain evidence="10">CGMCC 1.12376</strain>
    </source>
</reference>
<evidence type="ECO:0000256" key="5">
    <source>
        <dbReference type="ARBA" id="ARBA00023125"/>
    </source>
</evidence>
<name>A0ABW4HSA1_9BACI</name>
<evidence type="ECO:0000256" key="4">
    <source>
        <dbReference type="ARBA" id="ARBA00023015"/>
    </source>
</evidence>
<evidence type="ECO:0000256" key="2">
    <source>
        <dbReference type="ARBA" id="ARBA00006479"/>
    </source>
</evidence>